<dbReference type="InterPro" id="IPR001611">
    <property type="entry name" value="Leu-rich_rpt"/>
</dbReference>
<dbReference type="PANTHER" id="PTHR48056:SF81">
    <property type="entry name" value="RECEPTOR PROTEIN-TYROSINE KINASE CEPR1"/>
    <property type="match status" value="1"/>
</dbReference>
<dbReference type="AlphaFoldDB" id="A0A7S0RG98"/>
<protein>
    <recommendedName>
        <fullName evidence="9">Leucine-rich repeat-containing N-terminal plant-type domain-containing protein</fullName>
    </recommendedName>
</protein>
<evidence type="ECO:0000256" key="5">
    <source>
        <dbReference type="ARBA" id="ARBA00022840"/>
    </source>
</evidence>
<keyword evidence="3" id="KW-0677">Repeat</keyword>
<feature type="chain" id="PRO_5031504980" description="Leucine-rich repeat-containing N-terminal plant-type domain-containing protein" evidence="7">
    <location>
        <begin position="22"/>
        <end position="282"/>
    </location>
</feature>
<feature type="signal peptide" evidence="7">
    <location>
        <begin position="1"/>
        <end position="21"/>
    </location>
</feature>
<organism evidence="8">
    <name type="scientific">Pyramimonas obovata</name>
    <dbReference type="NCBI Taxonomy" id="1411642"/>
    <lineage>
        <taxon>Eukaryota</taxon>
        <taxon>Viridiplantae</taxon>
        <taxon>Chlorophyta</taxon>
        <taxon>Pyramimonadophyceae</taxon>
        <taxon>Pyramimonadales</taxon>
        <taxon>Pyramimonadaceae</taxon>
        <taxon>Pyramimonas</taxon>
        <taxon>Pyramimonas incertae sedis</taxon>
    </lineage>
</organism>
<keyword evidence="5" id="KW-0067">ATP-binding</keyword>
<feature type="transmembrane region" description="Helical" evidence="6">
    <location>
        <begin position="259"/>
        <end position="281"/>
    </location>
</feature>
<evidence type="ECO:0008006" key="9">
    <source>
        <dbReference type="Google" id="ProtNLM"/>
    </source>
</evidence>
<comment type="subcellular location">
    <subcellularLocation>
        <location evidence="1">Cytoplasm</location>
        <location evidence="1">Cytoskeleton</location>
        <location evidence="1">Cilium axoneme</location>
    </subcellularLocation>
</comment>
<evidence type="ECO:0000256" key="1">
    <source>
        <dbReference type="ARBA" id="ARBA00004430"/>
    </source>
</evidence>
<evidence type="ECO:0000256" key="4">
    <source>
        <dbReference type="ARBA" id="ARBA00022741"/>
    </source>
</evidence>
<dbReference type="InterPro" id="IPR032675">
    <property type="entry name" value="LRR_dom_sf"/>
</dbReference>
<dbReference type="FunFam" id="3.80.10.10:FF:000041">
    <property type="entry name" value="LRR receptor-like serine/threonine-protein kinase ERECTA"/>
    <property type="match status" value="2"/>
</dbReference>
<dbReference type="EMBL" id="HBFA01026293">
    <property type="protein sequence ID" value="CAD8676867.1"/>
    <property type="molecule type" value="Transcribed_RNA"/>
</dbReference>
<dbReference type="SUPFAM" id="SSF52058">
    <property type="entry name" value="L domain-like"/>
    <property type="match status" value="1"/>
</dbReference>
<keyword evidence="6" id="KW-1133">Transmembrane helix</keyword>
<accession>A0A7S0RG98</accession>
<dbReference type="InterPro" id="IPR050647">
    <property type="entry name" value="Plant_LRR-RLKs"/>
</dbReference>
<evidence type="ECO:0000256" key="2">
    <source>
        <dbReference type="ARBA" id="ARBA00022614"/>
    </source>
</evidence>
<keyword evidence="4" id="KW-0547">Nucleotide-binding</keyword>
<keyword evidence="7" id="KW-0732">Signal</keyword>
<evidence type="ECO:0000256" key="7">
    <source>
        <dbReference type="SAM" id="SignalP"/>
    </source>
</evidence>
<keyword evidence="2" id="KW-0433">Leucine-rich repeat</keyword>
<name>A0A7S0RG98_9CHLO</name>
<evidence type="ECO:0000256" key="3">
    <source>
        <dbReference type="ARBA" id="ARBA00022737"/>
    </source>
</evidence>
<proteinExistence type="predicted"/>
<reference evidence="8" key="1">
    <citation type="submission" date="2021-01" db="EMBL/GenBank/DDBJ databases">
        <authorList>
            <person name="Corre E."/>
            <person name="Pelletier E."/>
            <person name="Niang G."/>
            <person name="Scheremetjew M."/>
            <person name="Finn R."/>
            <person name="Kale V."/>
            <person name="Holt S."/>
            <person name="Cochrane G."/>
            <person name="Meng A."/>
            <person name="Brown T."/>
            <person name="Cohen L."/>
        </authorList>
    </citation>
    <scope>NUCLEOTIDE SEQUENCE</scope>
    <source>
        <strain evidence="8">CCMP722</strain>
    </source>
</reference>
<evidence type="ECO:0000313" key="8">
    <source>
        <dbReference type="EMBL" id="CAD8676867.1"/>
    </source>
</evidence>
<dbReference type="PANTHER" id="PTHR48056">
    <property type="entry name" value="LRR RECEPTOR-LIKE SERINE/THREONINE-PROTEIN KINASE-RELATED"/>
    <property type="match status" value="1"/>
</dbReference>
<sequence length="282" mass="31355">MTRTWVLLVLLLAAQCHVGEAALEDTPEWIACEANPEGCTLLEVYNRVVKGTIPTEIGLFTNLERLSLYNAQVNGTIPSEIGNLQKLTIFNVHNNYLNGRIPTEMGNMTSLVHLFAYSNFLSGNLPEELGNLHDLEALFLSKNFLRGTIPSLYGNLTSLYQFSLHRNNLTGTVPSELAQLQQLKVFFLSKNQLRGSIPTEVLDTMYSNVKRWSLCENSEMEFQELTLIDSGNKTLLCAYDSTQGTVEQQRRKLLSSASAPLSACTGVWAMAALVALFNVLFL</sequence>
<dbReference type="Gene3D" id="3.80.10.10">
    <property type="entry name" value="Ribonuclease Inhibitor"/>
    <property type="match status" value="2"/>
</dbReference>
<gene>
    <name evidence="8" type="ORF">POBO1169_LOCUS13357</name>
</gene>
<evidence type="ECO:0000256" key="6">
    <source>
        <dbReference type="SAM" id="Phobius"/>
    </source>
</evidence>
<dbReference type="GO" id="GO:0005524">
    <property type="term" value="F:ATP binding"/>
    <property type="evidence" value="ECO:0007669"/>
    <property type="project" value="UniProtKB-KW"/>
</dbReference>
<dbReference type="Pfam" id="PF00560">
    <property type="entry name" value="LRR_1"/>
    <property type="match status" value="3"/>
</dbReference>
<dbReference type="GO" id="GO:0005930">
    <property type="term" value="C:axoneme"/>
    <property type="evidence" value="ECO:0007669"/>
    <property type="project" value="UniProtKB-SubCell"/>
</dbReference>
<keyword evidence="6" id="KW-0472">Membrane</keyword>
<keyword evidence="6" id="KW-0812">Transmembrane</keyword>